<feature type="non-terminal residue" evidence="11">
    <location>
        <position position="1"/>
    </location>
</feature>
<dbReference type="Pfam" id="PF00439">
    <property type="entry name" value="Bromodomain"/>
    <property type="match status" value="1"/>
</dbReference>
<dbReference type="PANTHER" id="PTHR16062">
    <property type="entry name" value="SWI/SNF-RELATED"/>
    <property type="match status" value="1"/>
</dbReference>
<evidence type="ECO:0000256" key="5">
    <source>
        <dbReference type="ARBA" id="ARBA00023117"/>
    </source>
</evidence>
<evidence type="ECO:0000256" key="4">
    <source>
        <dbReference type="ARBA" id="ARBA00023015"/>
    </source>
</evidence>
<evidence type="ECO:0000313" key="11">
    <source>
        <dbReference type="EMBL" id="KIH61465.1"/>
    </source>
</evidence>
<dbReference type="GO" id="GO:0006338">
    <property type="term" value="P:chromatin remodeling"/>
    <property type="evidence" value="ECO:0007669"/>
    <property type="project" value="InterPro"/>
</dbReference>
<dbReference type="InterPro" id="IPR001487">
    <property type="entry name" value="Bromodomain"/>
</dbReference>
<evidence type="ECO:0000256" key="3">
    <source>
        <dbReference type="ARBA" id="ARBA00022853"/>
    </source>
</evidence>
<dbReference type="EMBL" id="KN730100">
    <property type="protein sequence ID" value="KIH61465.1"/>
    <property type="molecule type" value="Genomic_DNA"/>
</dbReference>
<dbReference type="SUPFAM" id="SSF47370">
    <property type="entry name" value="Bromodomain"/>
    <property type="match status" value="2"/>
</dbReference>
<feature type="region of interest" description="Disordered" evidence="9">
    <location>
        <begin position="149"/>
        <end position="183"/>
    </location>
</feature>
<evidence type="ECO:0000256" key="2">
    <source>
        <dbReference type="ARBA" id="ARBA00022737"/>
    </source>
</evidence>
<evidence type="ECO:0000256" key="9">
    <source>
        <dbReference type="SAM" id="MobiDB-lite"/>
    </source>
</evidence>
<dbReference type="InterPro" id="IPR037382">
    <property type="entry name" value="Rsc/polybromo"/>
</dbReference>
<sequence>YESSVQLMQEFTVLFNNARQYNEANSQIARDASMLLEMVIKAHANDKDAPYESPLQLKQKFGYYPDYYDEISRPMSLFMINKKLKRNGYQTFEELFKDFVQVFENACEYNMETSDIFIAARKLQNLTIRRARELQPSLDLSLYDKKSKIHLTPPPPAKVSKAPKTPKIDVETDSDEKEETEEHKAATELYELYKLTKEKVAKAFLFSSREKVHRAVDQLLQQVALPANAELSEDSEEDEDTEESDTELTRWNTQSLGGIRKTTHSRR</sequence>
<keyword evidence="6" id="KW-0804">Transcription</keyword>
<comment type="subcellular location">
    <subcellularLocation>
        <location evidence="1">Nucleus</location>
    </subcellularLocation>
</comment>
<dbReference type="PRINTS" id="PR00503">
    <property type="entry name" value="BROMODOMAIN"/>
</dbReference>
<evidence type="ECO:0000256" key="6">
    <source>
        <dbReference type="ARBA" id="ARBA00023163"/>
    </source>
</evidence>
<evidence type="ECO:0000313" key="12">
    <source>
        <dbReference type="Proteomes" id="UP000054047"/>
    </source>
</evidence>
<feature type="domain" description="Bromo" evidence="10">
    <location>
        <begin position="43"/>
        <end position="117"/>
    </location>
</feature>
<dbReference type="SMART" id="SM00297">
    <property type="entry name" value="BROMO"/>
    <property type="match status" value="1"/>
</dbReference>
<evidence type="ECO:0000259" key="10">
    <source>
        <dbReference type="PROSITE" id="PS50014"/>
    </source>
</evidence>
<keyword evidence="4" id="KW-0805">Transcription regulation</keyword>
<dbReference type="OrthoDB" id="784962at2759"/>
<protein>
    <submittedName>
        <fullName evidence="11">Bromodomain protein</fullName>
    </submittedName>
</protein>
<dbReference type="PANTHER" id="PTHR16062:SF22">
    <property type="entry name" value="HISTONE-LYSINE N-METHYLTRANSFERASE ASH1L"/>
    <property type="match status" value="1"/>
</dbReference>
<gene>
    <name evidence="11" type="ORF">ANCDUO_08262</name>
</gene>
<keyword evidence="7" id="KW-0539">Nucleus</keyword>
<feature type="region of interest" description="Disordered" evidence="9">
    <location>
        <begin position="227"/>
        <end position="267"/>
    </location>
</feature>
<reference evidence="11 12" key="1">
    <citation type="submission" date="2013-12" db="EMBL/GenBank/DDBJ databases">
        <title>Draft genome of the parsitic nematode Ancylostoma duodenale.</title>
        <authorList>
            <person name="Mitreva M."/>
        </authorList>
    </citation>
    <scope>NUCLEOTIDE SEQUENCE [LARGE SCALE GENOMIC DNA]</scope>
    <source>
        <strain evidence="11 12">Zhejiang</strain>
    </source>
</reference>
<keyword evidence="5 8" id="KW-0103">Bromodomain</keyword>
<dbReference type="Proteomes" id="UP000054047">
    <property type="component" value="Unassembled WGS sequence"/>
</dbReference>
<accession>A0A0C2GJU2</accession>
<keyword evidence="12" id="KW-1185">Reference proteome</keyword>
<dbReference type="GO" id="GO:0006368">
    <property type="term" value="P:transcription elongation by RNA polymerase II"/>
    <property type="evidence" value="ECO:0007669"/>
    <property type="project" value="TreeGrafter"/>
</dbReference>
<keyword evidence="3" id="KW-0156">Chromatin regulator</keyword>
<feature type="compositionally biased region" description="Acidic residues" evidence="9">
    <location>
        <begin position="231"/>
        <end position="246"/>
    </location>
</feature>
<dbReference type="GO" id="GO:0003682">
    <property type="term" value="F:chromatin binding"/>
    <property type="evidence" value="ECO:0007669"/>
    <property type="project" value="TreeGrafter"/>
</dbReference>
<organism evidence="11 12">
    <name type="scientific">Ancylostoma duodenale</name>
    <dbReference type="NCBI Taxonomy" id="51022"/>
    <lineage>
        <taxon>Eukaryota</taxon>
        <taxon>Metazoa</taxon>
        <taxon>Ecdysozoa</taxon>
        <taxon>Nematoda</taxon>
        <taxon>Chromadorea</taxon>
        <taxon>Rhabditida</taxon>
        <taxon>Rhabditina</taxon>
        <taxon>Rhabditomorpha</taxon>
        <taxon>Strongyloidea</taxon>
        <taxon>Ancylostomatidae</taxon>
        <taxon>Ancylostomatinae</taxon>
        <taxon>Ancylostoma</taxon>
    </lineage>
</organism>
<proteinExistence type="predicted"/>
<evidence type="ECO:0000256" key="7">
    <source>
        <dbReference type="ARBA" id="ARBA00023242"/>
    </source>
</evidence>
<dbReference type="Gene3D" id="1.20.920.10">
    <property type="entry name" value="Bromodomain-like"/>
    <property type="match status" value="2"/>
</dbReference>
<dbReference type="AlphaFoldDB" id="A0A0C2GJU2"/>
<evidence type="ECO:0000256" key="8">
    <source>
        <dbReference type="PROSITE-ProRule" id="PRU00035"/>
    </source>
</evidence>
<dbReference type="InterPro" id="IPR036427">
    <property type="entry name" value="Bromodomain-like_sf"/>
</dbReference>
<dbReference type="PROSITE" id="PS50014">
    <property type="entry name" value="BROMODOMAIN_2"/>
    <property type="match status" value="1"/>
</dbReference>
<keyword evidence="2" id="KW-0677">Repeat</keyword>
<dbReference type="GO" id="GO:0016586">
    <property type="term" value="C:RSC-type complex"/>
    <property type="evidence" value="ECO:0007669"/>
    <property type="project" value="InterPro"/>
</dbReference>
<evidence type="ECO:0000256" key="1">
    <source>
        <dbReference type="ARBA" id="ARBA00004123"/>
    </source>
</evidence>
<name>A0A0C2GJU2_9BILA</name>